<evidence type="ECO:0000313" key="2">
    <source>
        <dbReference type="Proteomes" id="UP000694892"/>
    </source>
</evidence>
<reference evidence="2" key="1">
    <citation type="journal article" date="2016" name="Nature">
        <title>Genome evolution in the allotetraploid frog Xenopus laevis.</title>
        <authorList>
            <person name="Session A.M."/>
            <person name="Uno Y."/>
            <person name="Kwon T."/>
            <person name="Chapman J.A."/>
            <person name="Toyoda A."/>
            <person name="Takahashi S."/>
            <person name="Fukui A."/>
            <person name="Hikosaka A."/>
            <person name="Suzuki A."/>
            <person name="Kondo M."/>
            <person name="van Heeringen S.J."/>
            <person name="Quigley I."/>
            <person name="Heinz S."/>
            <person name="Ogino H."/>
            <person name="Ochi H."/>
            <person name="Hellsten U."/>
            <person name="Lyons J.B."/>
            <person name="Simakov O."/>
            <person name="Putnam N."/>
            <person name="Stites J."/>
            <person name="Kuroki Y."/>
            <person name="Tanaka T."/>
            <person name="Michiue T."/>
            <person name="Watanabe M."/>
            <person name="Bogdanovic O."/>
            <person name="Lister R."/>
            <person name="Georgiou G."/>
            <person name="Paranjpe S.S."/>
            <person name="van Kruijsbergen I."/>
            <person name="Shu S."/>
            <person name="Carlson J."/>
            <person name="Kinoshita T."/>
            <person name="Ohta Y."/>
            <person name="Mawaribuchi S."/>
            <person name="Jenkins J."/>
            <person name="Grimwood J."/>
            <person name="Schmutz J."/>
            <person name="Mitros T."/>
            <person name="Mozaffari S.V."/>
            <person name="Suzuki Y."/>
            <person name="Haramoto Y."/>
            <person name="Yamamoto T.S."/>
            <person name="Takagi C."/>
            <person name="Heald R."/>
            <person name="Miller K."/>
            <person name="Haudenschild C."/>
            <person name="Kitzman J."/>
            <person name="Nakayama T."/>
            <person name="Izutsu Y."/>
            <person name="Robert J."/>
            <person name="Fortriede J."/>
            <person name="Burns K."/>
            <person name="Lotay V."/>
            <person name="Karimi K."/>
            <person name="Yasuoka Y."/>
            <person name="Dichmann D.S."/>
            <person name="Flajnik M.F."/>
            <person name="Houston D.W."/>
            <person name="Shendure J."/>
            <person name="DuPasquier L."/>
            <person name="Vize P.D."/>
            <person name="Zorn A.M."/>
            <person name="Ito M."/>
            <person name="Marcotte E.M."/>
            <person name="Wallingford J.B."/>
            <person name="Ito Y."/>
            <person name="Asashima M."/>
            <person name="Ueno N."/>
            <person name="Matsuda Y."/>
            <person name="Veenstra G.J."/>
            <person name="Fujiyama A."/>
            <person name="Harland R.M."/>
            <person name="Taira M."/>
            <person name="Rokhsar D.S."/>
        </authorList>
    </citation>
    <scope>NUCLEOTIDE SEQUENCE [LARGE SCALE GENOMIC DNA]</scope>
    <source>
        <strain evidence="2">J</strain>
    </source>
</reference>
<gene>
    <name evidence="1" type="ORF">XELAEV_18021800mg</name>
</gene>
<proteinExistence type="predicted"/>
<dbReference type="Proteomes" id="UP000694892">
    <property type="component" value="Chromosome 4L"/>
</dbReference>
<evidence type="ECO:0000313" key="1">
    <source>
        <dbReference type="EMBL" id="OCT83657.1"/>
    </source>
</evidence>
<protein>
    <submittedName>
        <fullName evidence="1">Uncharacterized protein</fullName>
    </submittedName>
</protein>
<name>A0A974HMK2_XENLA</name>
<organism evidence="1 2">
    <name type="scientific">Xenopus laevis</name>
    <name type="common">African clawed frog</name>
    <dbReference type="NCBI Taxonomy" id="8355"/>
    <lineage>
        <taxon>Eukaryota</taxon>
        <taxon>Metazoa</taxon>
        <taxon>Chordata</taxon>
        <taxon>Craniata</taxon>
        <taxon>Vertebrata</taxon>
        <taxon>Euteleostomi</taxon>
        <taxon>Amphibia</taxon>
        <taxon>Batrachia</taxon>
        <taxon>Anura</taxon>
        <taxon>Pipoidea</taxon>
        <taxon>Pipidae</taxon>
        <taxon>Xenopodinae</taxon>
        <taxon>Xenopus</taxon>
        <taxon>Xenopus</taxon>
    </lineage>
</organism>
<sequence>MTQVCKETVDFWLVVALLPANITGHKNAVSREGISSIRFPCLFLKQLCFHYFFSGLGTGLLWFELDCPPTFGSNQP</sequence>
<dbReference type="EMBL" id="CM004472">
    <property type="protein sequence ID" value="OCT83657.1"/>
    <property type="molecule type" value="Genomic_DNA"/>
</dbReference>
<accession>A0A974HMK2</accession>
<dbReference type="AlphaFoldDB" id="A0A974HMK2"/>